<dbReference type="PROSITE" id="PS51012">
    <property type="entry name" value="ABC_TM2"/>
    <property type="match status" value="1"/>
</dbReference>
<organism evidence="7 8">
    <name type="scientific">Natranaerovirga pectinivora</name>
    <dbReference type="NCBI Taxonomy" id="682400"/>
    <lineage>
        <taxon>Bacteria</taxon>
        <taxon>Bacillati</taxon>
        <taxon>Bacillota</taxon>
        <taxon>Clostridia</taxon>
        <taxon>Lachnospirales</taxon>
        <taxon>Natranaerovirgaceae</taxon>
        <taxon>Natranaerovirga</taxon>
    </lineage>
</organism>
<dbReference type="AlphaFoldDB" id="A0A4R3MMB7"/>
<protein>
    <submittedName>
        <fullName evidence="7">ABC-2 type transport system permease protein</fullName>
    </submittedName>
</protein>
<evidence type="ECO:0000313" key="7">
    <source>
        <dbReference type="EMBL" id="TCT15395.1"/>
    </source>
</evidence>
<dbReference type="GO" id="GO:0016020">
    <property type="term" value="C:membrane"/>
    <property type="evidence" value="ECO:0007669"/>
    <property type="project" value="UniProtKB-SubCell"/>
</dbReference>
<dbReference type="GO" id="GO:0140359">
    <property type="term" value="F:ABC-type transporter activity"/>
    <property type="evidence" value="ECO:0007669"/>
    <property type="project" value="InterPro"/>
</dbReference>
<dbReference type="InterPro" id="IPR013525">
    <property type="entry name" value="ABC2_TM"/>
</dbReference>
<keyword evidence="4 5" id="KW-0472">Membrane</keyword>
<dbReference type="InterPro" id="IPR047817">
    <property type="entry name" value="ABC2_TM_bact-type"/>
</dbReference>
<feature type="transmembrane region" description="Helical" evidence="5">
    <location>
        <begin position="228"/>
        <end position="246"/>
    </location>
</feature>
<evidence type="ECO:0000256" key="4">
    <source>
        <dbReference type="ARBA" id="ARBA00023136"/>
    </source>
</evidence>
<dbReference type="RefSeq" id="WP_165878487.1">
    <property type="nucleotide sequence ID" value="NZ_SMAL01000003.1"/>
</dbReference>
<keyword evidence="3 5" id="KW-1133">Transmembrane helix</keyword>
<feature type="transmembrane region" description="Helical" evidence="5">
    <location>
        <begin position="20"/>
        <end position="40"/>
    </location>
</feature>
<reference evidence="7 8" key="1">
    <citation type="submission" date="2019-03" db="EMBL/GenBank/DDBJ databases">
        <title>Genomic Encyclopedia of Type Strains, Phase IV (KMG-IV): sequencing the most valuable type-strain genomes for metagenomic binning, comparative biology and taxonomic classification.</title>
        <authorList>
            <person name="Goeker M."/>
        </authorList>
    </citation>
    <scope>NUCLEOTIDE SEQUENCE [LARGE SCALE GENOMIC DNA]</scope>
    <source>
        <strain evidence="7 8">DSM 24629</strain>
    </source>
</reference>
<evidence type="ECO:0000256" key="2">
    <source>
        <dbReference type="ARBA" id="ARBA00022692"/>
    </source>
</evidence>
<dbReference type="InterPro" id="IPR051784">
    <property type="entry name" value="Nod_factor_ABC_transporter"/>
</dbReference>
<keyword evidence="8" id="KW-1185">Reference proteome</keyword>
<dbReference type="PANTHER" id="PTHR43229">
    <property type="entry name" value="NODULATION PROTEIN J"/>
    <property type="match status" value="1"/>
</dbReference>
<sequence>MSRLRALMIYQFKLQIREYLNIFFIVAFPVLMYLFFSNMLEGELFYDGSFDAVYFLLPAYIPIVITNTIVLVFGQMLVSHKEHNFFIKYKLMGYKPVQVAGTLFVAVLIFQFIGIMALIVTAVITTGVTLPYNNLINVIIIILIINIFQFALAFFLSSVFNKSSIYQSVALIVFYIQMFLGGMALPPEMFPERIKTLAEIFNPIIHGLYVMRGVWISGKSIFEFPMEIILLLGVSIVLFLLGTKMFKWYDLQS</sequence>
<evidence type="ECO:0000313" key="8">
    <source>
        <dbReference type="Proteomes" id="UP000294902"/>
    </source>
</evidence>
<evidence type="ECO:0000256" key="5">
    <source>
        <dbReference type="SAM" id="Phobius"/>
    </source>
</evidence>
<comment type="subcellular location">
    <subcellularLocation>
        <location evidence="1">Membrane</location>
        <topology evidence="1">Multi-pass membrane protein</topology>
    </subcellularLocation>
</comment>
<feature type="transmembrane region" description="Helical" evidence="5">
    <location>
        <begin position="52"/>
        <end position="78"/>
    </location>
</feature>
<evidence type="ECO:0000259" key="6">
    <source>
        <dbReference type="PROSITE" id="PS51012"/>
    </source>
</evidence>
<dbReference type="PANTHER" id="PTHR43229:SF6">
    <property type="entry name" value="ABC-TYPE MULTIDRUG TRANSPORT SYSTEM, PERMEASE COMPONENT"/>
    <property type="match status" value="1"/>
</dbReference>
<evidence type="ECO:0000256" key="3">
    <source>
        <dbReference type="ARBA" id="ARBA00022989"/>
    </source>
</evidence>
<proteinExistence type="predicted"/>
<comment type="caution">
    <text evidence="7">The sequence shown here is derived from an EMBL/GenBank/DDBJ whole genome shotgun (WGS) entry which is preliminary data.</text>
</comment>
<name>A0A4R3MMB7_9FIRM</name>
<dbReference type="Proteomes" id="UP000294902">
    <property type="component" value="Unassembled WGS sequence"/>
</dbReference>
<keyword evidence="2 5" id="KW-0812">Transmembrane</keyword>
<feature type="domain" description="ABC transmembrane type-2" evidence="6">
    <location>
        <begin position="20"/>
        <end position="249"/>
    </location>
</feature>
<feature type="transmembrane region" description="Helical" evidence="5">
    <location>
        <begin position="168"/>
        <end position="185"/>
    </location>
</feature>
<feature type="transmembrane region" description="Helical" evidence="5">
    <location>
        <begin position="136"/>
        <end position="156"/>
    </location>
</feature>
<dbReference type="EMBL" id="SMAL01000003">
    <property type="protein sequence ID" value="TCT15395.1"/>
    <property type="molecule type" value="Genomic_DNA"/>
</dbReference>
<feature type="transmembrane region" description="Helical" evidence="5">
    <location>
        <begin position="99"/>
        <end position="124"/>
    </location>
</feature>
<dbReference type="Pfam" id="PF12698">
    <property type="entry name" value="ABC2_membrane_3"/>
    <property type="match status" value="1"/>
</dbReference>
<evidence type="ECO:0000256" key="1">
    <source>
        <dbReference type="ARBA" id="ARBA00004141"/>
    </source>
</evidence>
<accession>A0A4R3MMB7</accession>
<gene>
    <name evidence="7" type="ORF">EDC18_103100</name>
</gene>